<gene>
    <name evidence="1" type="ORF">PU648_39200</name>
</gene>
<sequence length="45" mass="4629">MVPTIRTDGATVAAKLLLDMIDTTGTTGTTGMTGMTGRDNPRMSA</sequence>
<reference evidence="1 2" key="1">
    <citation type="submission" date="2023-02" db="EMBL/GenBank/DDBJ databases">
        <authorList>
            <person name="Maleckis M."/>
        </authorList>
    </citation>
    <scope>NUCLEOTIDE SEQUENCE [LARGE SCALE GENOMIC DNA]</scope>
    <source>
        <strain evidence="1 2">P8-A2</strain>
    </source>
</reference>
<organism evidence="1 2">
    <name type="scientific">Streptomyces mirabilis</name>
    <dbReference type="NCBI Taxonomy" id="68239"/>
    <lineage>
        <taxon>Bacteria</taxon>
        <taxon>Bacillati</taxon>
        <taxon>Actinomycetota</taxon>
        <taxon>Actinomycetes</taxon>
        <taxon>Kitasatosporales</taxon>
        <taxon>Streptomycetaceae</taxon>
        <taxon>Streptomyces</taxon>
    </lineage>
</organism>
<dbReference type="RefSeq" id="WP_164405946.1">
    <property type="nucleotide sequence ID" value="NZ_CP107955.1"/>
</dbReference>
<evidence type="ECO:0000313" key="1">
    <source>
        <dbReference type="EMBL" id="MDU8998286.1"/>
    </source>
</evidence>
<name>A0ABU3UWJ0_9ACTN</name>
<evidence type="ECO:0000313" key="2">
    <source>
        <dbReference type="Proteomes" id="UP001257627"/>
    </source>
</evidence>
<proteinExistence type="predicted"/>
<protein>
    <submittedName>
        <fullName evidence="1">Uncharacterized protein</fullName>
    </submittedName>
</protein>
<dbReference type="EMBL" id="JARAKF010000001">
    <property type="protein sequence ID" value="MDU8998286.1"/>
    <property type="molecule type" value="Genomic_DNA"/>
</dbReference>
<dbReference type="Proteomes" id="UP001257627">
    <property type="component" value="Unassembled WGS sequence"/>
</dbReference>
<keyword evidence="2" id="KW-1185">Reference proteome</keyword>
<comment type="caution">
    <text evidence="1">The sequence shown here is derived from an EMBL/GenBank/DDBJ whole genome shotgun (WGS) entry which is preliminary data.</text>
</comment>
<accession>A0ABU3UWJ0</accession>